<reference evidence="1" key="1">
    <citation type="submission" date="2024-06" db="EMBL/GenBank/DDBJ databases">
        <title>Sequencing and assembly of the genome of Dyadobacter sp. strain 676, a symbiont of Cyamopsis tetragonoloba.</title>
        <authorList>
            <person name="Guro P."/>
            <person name="Sazanova A."/>
            <person name="Kuznetsova I."/>
            <person name="Belimov A."/>
            <person name="Safronova V."/>
        </authorList>
    </citation>
    <scope>NUCLEOTIDE SEQUENCE</scope>
    <source>
        <strain evidence="1">676</strain>
    </source>
</reference>
<evidence type="ECO:0000313" key="1">
    <source>
        <dbReference type="EMBL" id="XCH26737.1"/>
    </source>
</evidence>
<gene>
    <name evidence="1" type="ORF">ABV298_10205</name>
</gene>
<dbReference type="EMBL" id="CP159289">
    <property type="protein sequence ID" value="XCH26737.1"/>
    <property type="molecule type" value="Genomic_DNA"/>
</dbReference>
<dbReference type="PROSITE" id="PS51257">
    <property type="entry name" value="PROKAR_LIPOPROTEIN"/>
    <property type="match status" value="1"/>
</dbReference>
<accession>A0AAU8FSE1</accession>
<dbReference type="AlphaFoldDB" id="A0AAU8FSE1"/>
<proteinExistence type="predicted"/>
<evidence type="ECO:0008006" key="2">
    <source>
        <dbReference type="Google" id="ProtNLM"/>
    </source>
</evidence>
<protein>
    <recommendedName>
        <fullName evidence="2">DUF4595 domain-containing protein</fullName>
    </recommendedName>
</protein>
<sequence>MKLFRGTPIFIKGILIAGMLSACQNENDTAIAPQAPTSTSDQNARIALAAGTLIKDGNVDLSYNSQSILPWKETYPNGYNVFVYAPQLITVKGYKYGVPATETKYTLDASGRCVQTVTNWATYIYEYNASGQLSACYNKFKPKERRQFTYAPDAIGWKKSLSIVSFYDEFGVRTKELLFGYGGASGIPDNHPLNPDVLPSGISKYLPIFGSFNSYLVTCVLEDKYASNGQKTSSNKYFYSYTLDYAGKANNITIKRPDGTLVSSTDRKYFTPKF</sequence>
<dbReference type="RefSeq" id="WP_353722020.1">
    <property type="nucleotide sequence ID" value="NZ_CP159289.1"/>
</dbReference>
<organism evidence="1">
    <name type="scientific">Dyadobacter sp. 676</name>
    <dbReference type="NCBI Taxonomy" id="3088362"/>
    <lineage>
        <taxon>Bacteria</taxon>
        <taxon>Pseudomonadati</taxon>
        <taxon>Bacteroidota</taxon>
        <taxon>Cytophagia</taxon>
        <taxon>Cytophagales</taxon>
        <taxon>Spirosomataceae</taxon>
        <taxon>Dyadobacter</taxon>
    </lineage>
</organism>
<name>A0AAU8FSE1_9BACT</name>